<accession>A0A2T7WHM7</accession>
<sequence length="84" mass="9026">MDDSIVHNASSDGALDAVHVIDGIEVASFQDVVTRLCAAYPLEDPVHVEAIVLREWEAFSAGRPLVVPTAVEEGAREILDQPMA</sequence>
<organism evidence="1 2">
    <name type="scientific">Microbacterium testaceum</name>
    <name type="common">Aureobacterium testaceum</name>
    <name type="synonym">Brevibacterium testaceum</name>
    <dbReference type="NCBI Taxonomy" id="2033"/>
    <lineage>
        <taxon>Bacteria</taxon>
        <taxon>Bacillati</taxon>
        <taxon>Actinomycetota</taxon>
        <taxon>Actinomycetes</taxon>
        <taxon>Micrococcales</taxon>
        <taxon>Microbacteriaceae</taxon>
        <taxon>Microbacterium</taxon>
    </lineage>
</organism>
<dbReference type="Proteomes" id="UP000244649">
    <property type="component" value="Unassembled WGS sequence"/>
</dbReference>
<dbReference type="RefSeq" id="WP_116537490.1">
    <property type="nucleotide sequence ID" value="NZ_QDFT01000017.1"/>
</dbReference>
<reference evidence="1 2" key="1">
    <citation type="submission" date="2018-04" db="EMBL/GenBank/DDBJ databases">
        <authorList>
            <person name="Go L.Y."/>
            <person name="Mitchell J.A."/>
        </authorList>
    </citation>
    <scope>NUCLEOTIDE SEQUENCE [LARGE SCALE GENOMIC DNA]</scope>
    <source>
        <strain evidence="1 2">TPD7010</strain>
    </source>
</reference>
<proteinExistence type="predicted"/>
<gene>
    <name evidence="1" type="ORF">DC432_08525</name>
</gene>
<evidence type="ECO:0000313" key="1">
    <source>
        <dbReference type="EMBL" id="PVE73087.1"/>
    </source>
</evidence>
<evidence type="ECO:0000313" key="2">
    <source>
        <dbReference type="Proteomes" id="UP000244649"/>
    </source>
</evidence>
<dbReference type="EMBL" id="QDFT01000017">
    <property type="protein sequence ID" value="PVE73087.1"/>
    <property type="molecule type" value="Genomic_DNA"/>
</dbReference>
<protein>
    <submittedName>
        <fullName evidence="1">Uncharacterized protein</fullName>
    </submittedName>
</protein>
<dbReference type="AlphaFoldDB" id="A0A2T7WHM7"/>
<comment type="caution">
    <text evidence="1">The sequence shown here is derived from an EMBL/GenBank/DDBJ whole genome shotgun (WGS) entry which is preliminary data.</text>
</comment>
<name>A0A2T7WHM7_MICTE</name>